<comment type="subcellular location">
    <subcellularLocation>
        <location evidence="11">Mitochondrion inner membrane</location>
    </subcellularLocation>
</comment>
<dbReference type="NCBIfam" id="TIGR00562">
    <property type="entry name" value="proto_IX_ox"/>
    <property type="match status" value="1"/>
</dbReference>
<evidence type="ECO:0000256" key="10">
    <source>
        <dbReference type="ARBA" id="ARBA00047554"/>
    </source>
</evidence>
<comment type="similarity">
    <text evidence="3 11">Belongs to the protoporphyrinogen/coproporphyrinogen oxidase family. Protoporphyrinogen oxidase subfamily.</text>
</comment>
<keyword evidence="8 11" id="KW-0350">Heme biosynthesis</keyword>
<comment type="cofactor">
    <cofactor evidence="11">
        <name>FAD</name>
        <dbReference type="ChEBI" id="CHEBI:57692"/>
    </cofactor>
    <text evidence="11">Binds 1 FAD per subunit.</text>
</comment>
<evidence type="ECO:0000256" key="8">
    <source>
        <dbReference type="ARBA" id="ARBA00023133"/>
    </source>
</evidence>
<accession>A0A061AT67</accession>
<comment type="pathway">
    <text evidence="2 11">Porphyrin-containing compound metabolism; protoporphyrin-IX biosynthesis; protoporphyrin-IX from protoporphyrinogen-IX: step 1/1.</text>
</comment>
<dbReference type="GO" id="GO:0004729">
    <property type="term" value="F:oxygen-dependent protoporphyrinogen oxidase activity"/>
    <property type="evidence" value="ECO:0007669"/>
    <property type="project" value="UniProtKB-UniRule"/>
</dbReference>
<feature type="domain" description="Amine oxidase" evidence="12">
    <location>
        <begin position="16"/>
        <end position="319"/>
    </location>
</feature>
<dbReference type="PANTHER" id="PTHR42923">
    <property type="entry name" value="PROTOPORPHYRINOGEN OXIDASE"/>
    <property type="match status" value="1"/>
</dbReference>
<dbReference type="InterPro" id="IPR050464">
    <property type="entry name" value="Zeta_carotene_desat/Oxidored"/>
</dbReference>
<dbReference type="PANTHER" id="PTHR42923:SF3">
    <property type="entry name" value="PROTOPORPHYRINOGEN OXIDASE"/>
    <property type="match status" value="1"/>
</dbReference>
<keyword evidence="9 11" id="KW-0627">Porphyrin biosynthesis</keyword>
<dbReference type="AlphaFoldDB" id="A0A061AT67"/>
<keyword evidence="5 11" id="KW-0285">Flavoprotein</keyword>
<reference evidence="13" key="1">
    <citation type="journal article" date="2014" name="Genome Announc.">
        <title>Genome sequence of the yeast Cyberlindnera fabianii (Hansenula fabianii).</title>
        <authorList>
            <person name="Freel K.C."/>
            <person name="Sarilar V."/>
            <person name="Neuveglise C."/>
            <person name="Devillers H."/>
            <person name="Friedrich A."/>
            <person name="Schacherer J."/>
        </authorList>
    </citation>
    <scope>NUCLEOTIDE SEQUENCE</scope>
    <source>
        <strain evidence="13">YJS4271</strain>
    </source>
</reference>
<dbReference type="VEuPathDB" id="FungiDB:BON22_1540"/>
<dbReference type="PhylomeDB" id="A0A061AT67"/>
<keyword evidence="6 11" id="KW-0274">FAD</keyword>
<dbReference type="SUPFAM" id="SSF54373">
    <property type="entry name" value="FAD-linked reductases, C-terminal domain"/>
    <property type="match status" value="1"/>
</dbReference>
<dbReference type="EC" id="1.3.3.4" evidence="4 11"/>
<dbReference type="InterPro" id="IPR036188">
    <property type="entry name" value="FAD/NAD-bd_sf"/>
</dbReference>
<dbReference type="GO" id="GO:0005743">
    <property type="term" value="C:mitochondrial inner membrane"/>
    <property type="evidence" value="ECO:0007669"/>
    <property type="project" value="UniProtKB-SubCell"/>
</dbReference>
<evidence type="ECO:0000256" key="3">
    <source>
        <dbReference type="ARBA" id="ARBA00010551"/>
    </source>
</evidence>
<name>A0A061AT67_CYBFA</name>
<comment type="catalytic activity">
    <reaction evidence="10 11">
        <text>protoporphyrinogen IX + 3 O2 = protoporphyrin IX + 3 H2O2</text>
        <dbReference type="Rhea" id="RHEA:25576"/>
        <dbReference type="ChEBI" id="CHEBI:15379"/>
        <dbReference type="ChEBI" id="CHEBI:16240"/>
        <dbReference type="ChEBI" id="CHEBI:57306"/>
        <dbReference type="ChEBI" id="CHEBI:57307"/>
        <dbReference type="EC" id="1.3.3.4"/>
    </reaction>
</comment>
<dbReference type="Pfam" id="PF01593">
    <property type="entry name" value="Amino_oxidase"/>
    <property type="match status" value="1"/>
</dbReference>
<evidence type="ECO:0000256" key="5">
    <source>
        <dbReference type="ARBA" id="ARBA00022630"/>
    </source>
</evidence>
<protein>
    <recommendedName>
        <fullName evidence="4 11">Protoporphyrinogen oxidase</fullName>
        <ecNumber evidence="4 11">1.3.3.4</ecNumber>
    </recommendedName>
</protein>
<comment type="function">
    <text evidence="1 11">Catalyzes the 6-electron oxidation of protoporphyrinogen-IX to form protoporphyrin-IX.</text>
</comment>
<evidence type="ECO:0000256" key="6">
    <source>
        <dbReference type="ARBA" id="ARBA00022827"/>
    </source>
</evidence>
<proteinExistence type="inferred from homology"/>
<evidence type="ECO:0000256" key="2">
    <source>
        <dbReference type="ARBA" id="ARBA00005073"/>
    </source>
</evidence>
<evidence type="ECO:0000256" key="4">
    <source>
        <dbReference type="ARBA" id="ARBA00012867"/>
    </source>
</evidence>
<dbReference type="UniPathway" id="UPA00251">
    <property type="reaction ID" value="UER00324"/>
</dbReference>
<keyword evidence="7 11" id="KW-0560">Oxidoreductase</keyword>
<dbReference type="GO" id="GO:0006782">
    <property type="term" value="P:protoporphyrinogen IX biosynthetic process"/>
    <property type="evidence" value="ECO:0007669"/>
    <property type="project" value="UniProtKB-UniRule"/>
</dbReference>
<evidence type="ECO:0000259" key="12">
    <source>
        <dbReference type="Pfam" id="PF01593"/>
    </source>
</evidence>
<dbReference type="Gene3D" id="3.50.50.60">
    <property type="entry name" value="FAD/NAD(P)-binding domain"/>
    <property type="match status" value="1"/>
</dbReference>
<organism evidence="13">
    <name type="scientific">Cyberlindnera fabianii</name>
    <name type="common">Yeast</name>
    <name type="synonym">Hansenula fabianii</name>
    <dbReference type="NCBI Taxonomy" id="36022"/>
    <lineage>
        <taxon>Eukaryota</taxon>
        <taxon>Fungi</taxon>
        <taxon>Dikarya</taxon>
        <taxon>Ascomycota</taxon>
        <taxon>Saccharomycotina</taxon>
        <taxon>Saccharomycetes</taxon>
        <taxon>Phaffomycetales</taxon>
        <taxon>Phaffomycetaceae</taxon>
        <taxon>Cyberlindnera</taxon>
    </lineage>
</organism>
<evidence type="ECO:0000256" key="9">
    <source>
        <dbReference type="ARBA" id="ARBA00023244"/>
    </source>
</evidence>
<gene>
    <name evidence="13" type="ORF">CYFA0S_01e19020g</name>
</gene>
<dbReference type="InterPro" id="IPR004572">
    <property type="entry name" value="Protoporphyrinogen_oxidase"/>
</dbReference>
<dbReference type="OrthoDB" id="438553at2759"/>
<sequence length="514" mass="56675">MSLRNGARIAVVGTGVSGLSFAHFLTQLRPDLHITLYDASSRPGGYIYSQLHNINGNNVLLEKGPRTLRGASDGTVMIADTLLKLGEDDKIKVIPSSSISNKKYLLSPRDELIQVPNSFASFRRFVQSPLGKGLVSGFVKEPLQKSQHNNDESVSSFLGRRFGESLPQNVISAVFHGVYAADIGKLSAKTTLKSMFEAEKEHGSIVKSMLVKTFQKKPPADLSETLKDYESRLPSRYSISHLSQILKKFPMLTFEGGLETFPKTIYKQLATDKNIDFKFNTPVESISNTDKGTISINGTTYDHIHTTINASGLSNAIPQTKTASLASKLTYIDIHMINIYVPSHILKHTGFGYLVPRAHDNPKSILGVIFDSDVEKGSIPLFKNTTHLTDGTHPELNPDYKDQDYTKLTVMMGGHFWSESGRPTDLEKTTRDALLEVEKHLGVKFSNDCYIDHSYIPQCLPQYHVGYESLKKQFGDAVKEEFNGKLTFGGMSFGDGAGVPDCVSNAYKNAVALA</sequence>
<dbReference type="EMBL" id="LK052886">
    <property type="protein sequence ID" value="CDR37906.1"/>
    <property type="molecule type" value="Genomic_DNA"/>
</dbReference>
<evidence type="ECO:0000256" key="11">
    <source>
        <dbReference type="RuleBase" id="RU367069"/>
    </source>
</evidence>
<evidence type="ECO:0000256" key="7">
    <source>
        <dbReference type="ARBA" id="ARBA00023002"/>
    </source>
</evidence>
<evidence type="ECO:0000313" key="13">
    <source>
        <dbReference type="EMBL" id="CDR37906.1"/>
    </source>
</evidence>
<dbReference type="SUPFAM" id="SSF51905">
    <property type="entry name" value="FAD/NAD(P)-binding domain"/>
    <property type="match status" value="1"/>
</dbReference>
<evidence type="ECO:0000256" key="1">
    <source>
        <dbReference type="ARBA" id="ARBA00002600"/>
    </source>
</evidence>
<dbReference type="InterPro" id="IPR002937">
    <property type="entry name" value="Amino_oxidase"/>
</dbReference>